<evidence type="ECO:0000259" key="4">
    <source>
        <dbReference type="Pfam" id="PF14432"/>
    </source>
</evidence>
<dbReference type="Gene3D" id="1.25.40.10">
    <property type="entry name" value="Tetratricopeptide repeat domain"/>
    <property type="match status" value="3"/>
</dbReference>
<reference evidence="8" key="4">
    <citation type="submission" date="2025-04" db="UniProtKB">
        <authorList>
            <consortium name="RefSeq"/>
        </authorList>
    </citation>
    <scope>IDENTIFICATION</scope>
    <source>
        <tissue evidence="8">Leaf</tissue>
    </source>
</reference>
<dbReference type="PROSITE" id="PS51375">
    <property type="entry name" value="PPR"/>
    <property type="match status" value="5"/>
</dbReference>
<dbReference type="OrthoDB" id="185373at2759"/>
<dbReference type="FunFam" id="1.25.40.10:FF:000031">
    <property type="entry name" value="Pentatricopeptide repeat-containing protein mitochondrial"/>
    <property type="match status" value="1"/>
</dbReference>
<feature type="repeat" description="PPR" evidence="3">
    <location>
        <begin position="90"/>
        <end position="124"/>
    </location>
</feature>
<gene>
    <name evidence="8" type="primary">LOC116214671</name>
    <name evidence="5" type="ORF">CDL15_Pgr008886</name>
</gene>
<comment type="similarity">
    <text evidence="1">Belongs to the PPR family. PCMP-H subfamily.</text>
</comment>
<reference evidence="5" key="2">
    <citation type="submission" date="2017-06" db="EMBL/GenBank/DDBJ databases">
        <title>The pomegranate genome and the genomics of punicalagin biosynthesis.</title>
        <authorList>
            <person name="Xu C."/>
        </authorList>
    </citation>
    <scope>NUCLEOTIDE SEQUENCE [LARGE SCALE GENOMIC DNA]</scope>
    <source>
        <tissue evidence="5">Fresh leaf</tissue>
    </source>
</reference>
<feature type="domain" description="DYW" evidence="4">
    <location>
        <begin position="510"/>
        <end position="602"/>
    </location>
</feature>
<dbReference type="Pfam" id="PF14432">
    <property type="entry name" value="DYW_deaminase"/>
    <property type="match status" value="1"/>
</dbReference>
<evidence type="ECO:0000256" key="2">
    <source>
        <dbReference type="ARBA" id="ARBA00022737"/>
    </source>
</evidence>
<dbReference type="PANTHER" id="PTHR47926">
    <property type="entry name" value="PENTATRICOPEPTIDE REPEAT-CONTAINING PROTEIN"/>
    <property type="match status" value="1"/>
</dbReference>
<keyword evidence="7" id="KW-1185">Reference proteome</keyword>
<sequence length="602" mass="68040">MRLLWRSFLGRRRSPWLLLFRRRRSSSSVSCLAGSATAASQFPLSLRPPTAAPIYHQDLVSRIKSCTHKTHLLQIHAHLIRTHDLSPSHSLKLYNTLIRAFSMSDSPEEGFRLYREIRRRGIQVDPVSSSFAIKCCVKFQYLFGGVQVHGRILTDGHHRDGLLLATLMNLYSACKRFEDGRKVFDEIPCRDTVSWNVLISCYVRNKRTRDALELFDLMLNADLGCKPDHVTCLHLLQACANLNALEFGEKVHKYIEQNGFGGATNLCHSLISMYSRCGNLEKAYEVFAGMQGKMNVVSWSAWISGLAMNGCGRDAIEAFFEMIRSGVPPDDQTFTGVLSACSHSGLVDEGMMLFEKMSRDFNLLPNIHHYGCMVHLLGRAGLLDQAYELILSMRVRPDSTMWRTLLNACRIHGHVSLGERVVEHLIELKAQEAGDYVLLLNMYSSAGNWDKVTEVRQFMKERGIQTTPGSSTIEFAGVVHEFTVDDISHPRHPEVYAALDEIGQQLRIAGYVPEISSELHNLSVDEKGYHLSYHSEKLAIAFGVLMTPPGKTVRIANNVRICVDCHNFAKVLSSAYNREVVIRDRSRFHHFRGGVCSCEDYW</sequence>
<dbReference type="GeneID" id="116214671"/>
<dbReference type="NCBIfam" id="TIGR00756">
    <property type="entry name" value="PPR"/>
    <property type="match status" value="5"/>
</dbReference>
<dbReference type="InterPro" id="IPR046960">
    <property type="entry name" value="PPR_At4g14850-like_plant"/>
</dbReference>
<feature type="repeat" description="PPR" evidence="3">
    <location>
        <begin position="191"/>
        <end position="225"/>
    </location>
</feature>
<accession>A0A218VY01</accession>
<proteinExistence type="inferred from homology"/>
<dbReference type="InterPro" id="IPR002885">
    <property type="entry name" value="PPR_rpt"/>
</dbReference>
<dbReference type="FunFam" id="1.25.40.10:FF:000454">
    <property type="entry name" value="Pentatricopeptide repeat-containing protein At3g47530"/>
    <property type="match status" value="1"/>
</dbReference>
<keyword evidence="2" id="KW-0677">Repeat</keyword>
<evidence type="ECO:0000313" key="5">
    <source>
        <dbReference type="EMBL" id="OWM65296.1"/>
    </source>
</evidence>
<dbReference type="InterPro" id="IPR011990">
    <property type="entry name" value="TPR-like_helical_dom_sf"/>
</dbReference>
<dbReference type="Pfam" id="PF20431">
    <property type="entry name" value="E_motif"/>
    <property type="match status" value="1"/>
</dbReference>
<dbReference type="AlphaFoldDB" id="A0A218VY01"/>
<protein>
    <submittedName>
        <fullName evidence="8">Pentatricopeptide repeat-containing protein At3g47530</fullName>
    </submittedName>
</protein>
<dbReference type="GO" id="GO:0009451">
    <property type="term" value="P:RNA modification"/>
    <property type="evidence" value="ECO:0007669"/>
    <property type="project" value="InterPro"/>
</dbReference>
<name>A0A218VY01_PUNGR</name>
<dbReference type="PANTHER" id="PTHR47926:SF469">
    <property type="entry name" value="DYW DOMAIN-CONTAINING PROTEIN"/>
    <property type="match status" value="1"/>
</dbReference>
<feature type="repeat" description="PPR" evidence="3">
    <location>
        <begin position="330"/>
        <end position="360"/>
    </location>
</feature>
<feature type="repeat" description="PPR" evidence="3">
    <location>
        <begin position="295"/>
        <end position="329"/>
    </location>
</feature>
<dbReference type="InterPro" id="IPR046848">
    <property type="entry name" value="E_motif"/>
</dbReference>
<dbReference type="Pfam" id="PF01535">
    <property type="entry name" value="PPR"/>
    <property type="match status" value="3"/>
</dbReference>
<dbReference type="InterPro" id="IPR032867">
    <property type="entry name" value="DYW_dom"/>
</dbReference>
<dbReference type="RefSeq" id="XP_031405946.1">
    <property type="nucleotide sequence ID" value="XM_031550086.1"/>
</dbReference>
<dbReference type="Proteomes" id="UP000515151">
    <property type="component" value="Chromosome 7"/>
</dbReference>
<dbReference type="GO" id="GO:0003723">
    <property type="term" value="F:RNA binding"/>
    <property type="evidence" value="ECO:0007669"/>
    <property type="project" value="InterPro"/>
</dbReference>
<dbReference type="Pfam" id="PF13041">
    <property type="entry name" value="PPR_2"/>
    <property type="match status" value="2"/>
</dbReference>
<reference evidence="7" key="3">
    <citation type="journal article" date="2020" name="Plant Biotechnol. J.">
        <title>The pomegranate (Punica granatum L.) draft genome dissects genetic divergence between soft- and hard-seeded cultivars.</title>
        <authorList>
            <person name="Luo X."/>
            <person name="Li H."/>
            <person name="Wu Z."/>
            <person name="Yao W."/>
            <person name="Zhao P."/>
            <person name="Cao D."/>
            <person name="Yu H."/>
            <person name="Li K."/>
            <person name="Poudel K."/>
            <person name="Zhao D."/>
            <person name="Zhang F."/>
            <person name="Xia X."/>
            <person name="Chen L."/>
            <person name="Wang Q."/>
            <person name="Jing D."/>
            <person name="Cao S."/>
        </authorList>
    </citation>
    <scope>NUCLEOTIDE SEQUENCE [LARGE SCALE GENOMIC DNA]</scope>
</reference>
<evidence type="ECO:0000313" key="7">
    <source>
        <dbReference type="Proteomes" id="UP000515151"/>
    </source>
</evidence>
<reference evidence="6" key="1">
    <citation type="journal article" date="2017" name="Plant J.">
        <title>The pomegranate (Punica granatum L.) genome and the genomics of punicalagin biosynthesis.</title>
        <authorList>
            <person name="Qin G."/>
            <person name="Xu C."/>
            <person name="Ming R."/>
            <person name="Tang H."/>
            <person name="Guyot R."/>
            <person name="Kramer E.M."/>
            <person name="Hu Y."/>
            <person name="Yi X."/>
            <person name="Qi Y."/>
            <person name="Xu X."/>
            <person name="Gao Z."/>
            <person name="Pan H."/>
            <person name="Jian J."/>
            <person name="Tian Y."/>
            <person name="Yue Z."/>
            <person name="Xu Y."/>
        </authorList>
    </citation>
    <scope>NUCLEOTIDE SEQUENCE [LARGE SCALE GENOMIC DNA]</scope>
    <source>
        <strain evidence="6">cv. Dabenzi</strain>
    </source>
</reference>
<dbReference type="GO" id="GO:0008270">
    <property type="term" value="F:zinc ion binding"/>
    <property type="evidence" value="ECO:0007669"/>
    <property type="project" value="InterPro"/>
</dbReference>
<evidence type="ECO:0000313" key="6">
    <source>
        <dbReference type="Proteomes" id="UP000197138"/>
    </source>
</evidence>
<evidence type="ECO:0000256" key="1">
    <source>
        <dbReference type="ARBA" id="ARBA00006643"/>
    </source>
</evidence>
<dbReference type="EMBL" id="MTKT01005615">
    <property type="protein sequence ID" value="OWM65296.1"/>
    <property type="molecule type" value="Genomic_DNA"/>
</dbReference>
<feature type="repeat" description="PPR" evidence="3">
    <location>
        <begin position="432"/>
        <end position="466"/>
    </location>
</feature>
<evidence type="ECO:0000256" key="3">
    <source>
        <dbReference type="PROSITE-ProRule" id="PRU00708"/>
    </source>
</evidence>
<dbReference type="Proteomes" id="UP000197138">
    <property type="component" value="Unassembled WGS sequence"/>
</dbReference>
<organism evidence="5 6">
    <name type="scientific">Punica granatum</name>
    <name type="common">Pomegranate</name>
    <dbReference type="NCBI Taxonomy" id="22663"/>
    <lineage>
        <taxon>Eukaryota</taxon>
        <taxon>Viridiplantae</taxon>
        <taxon>Streptophyta</taxon>
        <taxon>Embryophyta</taxon>
        <taxon>Tracheophyta</taxon>
        <taxon>Spermatophyta</taxon>
        <taxon>Magnoliopsida</taxon>
        <taxon>eudicotyledons</taxon>
        <taxon>Gunneridae</taxon>
        <taxon>Pentapetalae</taxon>
        <taxon>rosids</taxon>
        <taxon>malvids</taxon>
        <taxon>Myrtales</taxon>
        <taxon>Lythraceae</taxon>
        <taxon>Punica</taxon>
    </lineage>
</organism>
<evidence type="ECO:0000313" key="8">
    <source>
        <dbReference type="RefSeq" id="XP_031405946.1"/>
    </source>
</evidence>